<evidence type="ECO:0000256" key="8">
    <source>
        <dbReference type="SAM" id="MobiDB-lite"/>
    </source>
</evidence>
<keyword evidence="5" id="KW-0238">DNA-binding</keyword>
<keyword evidence="3" id="KW-0862">Zinc</keyword>
<gene>
    <name evidence="10" type="ORF">E6O75_ATG03495</name>
</gene>
<comment type="caution">
    <text evidence="10">The sequence shown here is derived from an EMBL/GenBank/DDBJ whole genome shotgun (WGS) entry which is preliminary data.</text>
</comment>
<comment type="subcellular location">
    <subcellularLocation>
        <location evidence="1">Nucleus</location>
    </subcellularLocation>
</comment>
<protein>
    <recommendedName>
        <fullName evidence="9">Zn(2)-C6 fungal-type domain-containing protein</fullName>
    </recommendedName>
</protein>
<dbReference type="CDD" id="cd00067">
    <property type="entry name" value="GAL4"/>
    <property type="match status" value="1"/>
</dbReference>
<feature type="domain" description="Zn(2)-C6 fungal-type" evidence="9">
    <location>
        <begin position="49"/>
        <end position="79"/>
    </location>
</feature>
<dbReference type="Gene3D" id="4.10.240.10">
    <property type="entry name" value="Zn(2)-C6 fungal-type DNA-binding domain"/>
    <property type="match status" value="1"/>
</dbReference>
<keyword evidence="7" id="KW-0539">Nucleus</keyword>
<evidence type="ECO:0000256" key="6">
    <source>
        <dbReference type="ARBA" id="ARBA00023163"/>
    </source>
</evidence>
<dbReference type="GO" id="GO:0000981">
    <property type="term" value="F:DNA-binding transcription factor activity, RNA polymerase II-specific"/>
    <property type="evidence" value="ECO:0007669"/>
    <property type="project" value="InterPro"/>
</dbReference>
<proteinExistence type="predicted"/>
<dbReference type="AlphaFoldDB" id="A0A4Z1PRD4"/>
<evidence type="ECO:0000256" key="4">
    <source>
        <dbReference type="ARBA" id="ARBA00023015"/>
    </source>
</evidence>
<name>A0A4Z1PRD4_9PEZI</name>
<evidence type="ECO:0000313" key="10">
    <source>
        <dbReference type="EMBL" id="TID25632.1"/>
    </source>
</evidence>
<organism evidence="10 11">
    <name type="scientific">Venturia nashicola</name>
    <dbReference type="NCBI Taxonomy" id="86259"/>
    <lineage>
        <taxon>Eukaryota</taxon>
        <taxon>Fungi</taxon>
        <taxon>Dikarya</taxon>
        <taxon>Ascomycota</taxon>
        <taxon>Pezizomycotina</taxon>
        <taxon>Dothideomycetes</taxon>
        <taxon>Pleosporomycetidae</taxon>
        <taxon>Venturiales</taxon>
        <taxon>Venturiaceae</taxon>
        <taxon>Venturia</taxon>
    </lineage>
</organism>
<dbReference type="SMART" id="SM00906">
    <property type="entry name" value="Fungal_trans"/>
    <property type="match status" value="1"/>
</dbReference>
<dbReference type="InterPro" id="IPR036864">
    <property type="entry name" value="Zn2-C6_fun-type_DNA-bd_sf"/>
</dbReference>
<dbReference type="PROSITE" id="PS50048">
    <property type="entry name" value="ZN2_CY6_FUNGAL_2"/>
    <property type="match status" value="1"/>
</dbReference>
<keyword evidence="2" id="KW-0479">Metal-binding</keyword>
<keyword evidence="6" id="KW-0804">Transcription</keyword>
<dbReference type="InterPro" id="IPR052202">
    <property type="entry name" value="Yeast_MetPath_Reg"/>
</dbReference>
<evidence type="ECO:0000259" key="9">
    <source>
        <dbReference type="PROSITE" id="PS50048"/>
    </source>
</evidence>
<dbReference type="CDD" id="cd14723">
    <property type="entry name" value="ZIP_Ppr1"/>
    <property type="match status" value="1"/>
</dbReference>
<sequence length="844" mass="95154">MRVDHLHNQPELPPILPGRPPMQVEREAAAPSSSEATSNTTRIAHTLTACCRCRARKTRCDPGLPRCGPCERTNSHCEYFDQAKGTKIPRNYVVHLQHKVRELEQLLEHLDKDDGDPEPEEIVRHGARVQLQDHDDSKYLGPSSGIAITRLVMQLAKQFTDSQSITDIVDQNKAVDIKKRAEEDLDKPTSMVYPLISDVAATELPARDLTNLLMDLFNCKVMAMYPFFHEPTLAQDVEDVYNGSTDAFQNFAIRLVIAVSLQRMDTQYAGLADSYYLAALKYLDDAVKPMNVKTIQCFMLIGAYSLLTPTRTAVYYVVGLAVRLAQALGLCEEKSLCAPVNGKIPNALEIDMRRRVFWSIINMDYALAHSLGRSSCFATLQEHVDVQWYETVDDQFITTEGVRPGAPGSLKKWISIHFHKMRLHQLEIRRKLYQRKRETPKDDSDPWFHEMEKKITTWRDASPETDVGTGLNKAWFIGRYNTMIAMLFRPTPQIPRPNLVAAQRCYAAVISNIYMHRAQIQTRSVDMTWIFTQAIFMTINTVLWTLSYYEIRKDHPREEVKEHLDVALHCIKQAVERWPGVASAIELYENLIRACMKIYDKDGDIPIAAGSPAESGPGRSRSQTTSPVFAPLVPHVSVKQESSPPQPQPQPAASLEEPPPCGFVLHPSYSRQGSALPTMQAPITPANLAPLSAYTSPESASNGRRPTDNRSSTHSYGNISNFSYDSDQFNPAQYDNPLPTYNNEFNWNPNFNLSQGTSPLTVPALSPFDQPTGTADMEMMNNTMSPNYSDYLYPPSYDIDRSGTGLNQEQHSELMHNLEIDGMRDIQQMITAQNGVFYPQGRGF</sequence>
<dbReference type="InterPro" id="IPR007219">
    <property type="entry name" value="XnlR_reg_dom"/>
</dbReference>
<reference evidence="10 11" key="1">
    <citation type="submission" date="2019-04" db="EMBL/GenBank/DDBJ databases">
        <title>High contiguity whole genome sequence and gene annotation resource for two Venturia nashicola isolates.</title>
        <authorList>
            <person name="Prokchorchik M."/>
            <person name="Won K."/>
            <person name="Lee Y."/>
            <person name="Choi E.D."/>
            <person name="Segonzac C."/>
            <person name="Sohn K.H."/>
        </authorList>
    </citation>
    <scope>NUCLEOTIDE SEQUENCE [LARGE SCALE GENOMIC DNA]</scope>
    <source>
        <strain evidence="10 11">PRI2</strain>
    </source>
</reference>
<dbReference type="GO" id="GO:0043565">
    <property type="term" value="F:sequence-specific DNA binding"/>
    <property type="evidence" value="ECO:0007669"/>
    <property type="project" value="TreeGrafter"/>
</dbReference>
<dbReference type="GO" id="GO:0005634">
    <property type="term" value="C:nucleus"/>
    <property type="evidence" value="ECO:0007669"/>
    <property type="project" value="UniProtKB-SubCell"/>
</dbReference>
<keyword evidence="4" id="KW-0805">Transcription regulation</keyword>
<dbReference type="GO" id="GO:0045944">
    <property type="term" value="P:positive regulation of transcription by RNA polymerase II"/>
    <property type="evidence" value="ECO:0007669"/>
    <property type="project" value="TreeGrafter"/>
</dbReference>
<feature type="region of interest" description="Disordered" evidence="8">
    <location>
        <begin position="1"/>
        <end position="40"/>
    </location>
</feature>
<dbReference type="InterPro" id="IPR001138">
    <property type="entry name" value="Zn2Cys6_DnaBD"/>
</dbReference>
<dbReference type="EMBL" id="SNSC02000003">
    <property type="protein sequence ID" value="TID25632.1"/>
    <property type="molecule type" value="Genomic_DNA"/>
</dbReference>
<dbReference type="GO" id="GO:0008270">
    <property type="term" value="F:zinc ion binding"/>
    <property type="evidence" value="ECO:0007669"/>
    <property type="project" value="InterPro"/>
</dbReference>
<evidence type="ECO:0000256" key="2">
    <source>
        <dbReference type="ARBA" id="ARBA00022723"/>
    </source>
</evidence>
<dbReference type="STRING" id="86259.A0A4Z1PRD4"/>
<dbReference type="Pfam" id="PF04082">
    <property type="entry name" value="Fungal_trans"/>
    <property type="match status" value="1"/>
</dbReference>
<dbReference type="PROSITE" id="PS00463">
    <property type="entry name" value="ZN2_CY6_FUNGAL_1"/>
    <property type="match status" value="1"/>
</dbReference>
<dbReference type="Pfam" id="PF00172">
    <property type="entry name" value="Zn_clus"/>
    <property type="match status" value="1"/>
</dbReference>
<dbReference type="SMART" id="SM00066">
    <property type="entry name" value="GAL4"/>
    <property type="match status" value="1"/>
</dbReference>
<evidence type="ECO:0000256" key="1">
    <source>
        <dbReference type="ARBA" id="ARBA00004123"/>
    </source>
</evidence>
<evidence type="ECO:0000256" key="5">
    <source>
        <dbReference type="ARBA" id="ARBA00023125"/>
    </source>
</evidence>
<dbReference type="PANTHER" id="PTHR47782:SF8">
    <property type="entry name" value="ZN(II)2CYS6 TRANSCRIPTION FACTOR (EUROFUNG)"/>
    <property type="match status" value="1"/>
</dbReference>
<dbReference type="CDD" id="cd12148">
    <property type="entry name" value="fungal_TF_MHR"/>
    <property type="match status" value="1"/>
</dbReference>
<dbReference type="SUPFAM" id="SSF57701">
    <property type="entry name" value="Zn2/Cys6 DNA-binding domain"/>
    <property type="match status" value="1"/>
</dbReference>
<feature type="compositionally biased region" description="Polar residues" evidence="8">
    <location>
        <begin position="693"/>
        <end position="733"/>
    </location>
</feature>
<feature type="region of interest" description="Disordered" evidence="8">
    <location>
        <begin position="637"/>
        <end position="668"/>
    </location>
</feature>
<dbReference type="Proteomes" id="UP000298493">
    <property type="component" value="Unassembled WGS sequence"/>
</dbReference>
<feature type="region of interest" description="Disordered" evidence="8">
    <location>
        <begin position="689"/>
        <end position="733"/>
    </location>
</feature>
<feature type="compositionally biased region" description="Pro residues" evidence="8">
    <location>
        <begin position="11"/>
        <end position="20"/>
    </location>
</feature>
<evidence type="ECO:0000256" key="3">
    <source>
        <dbReference type="ARBA" id="ARBA00022833"/>
    </source>
</evidence>
<dbReference type="PANTHER" id="PTHR47782">
    <property type="entry name" value="ZN(II)2CYS6 TRANSCRIPTION FACTOR (EUROFUNG)-RELATED"/>
    <property type="match status" value="1"/>
</dbReference>
<evidence type="ECO:0000313" key="11">
    <source>
        <dbReference type="Proteomes" id="UP000298493"/>
    </source>
</evidence>
<keyword evidence="11" id="KW-1185">Reference proteome</keyword>
<evidence type="ECO:0000256" key="7">
    <source>
        <dbReference type="ARBA" id="ARBA00023242"/>
    </source>
</evidence>
<feature type="compositionally biased region" description="Low complexity" evidence="8">
    <location>
        <begin position="29"/>
        <end position="40"/>
    </location>
</feature>
<dbReference type="GO" id="GO:0006351">
    <property type="term" value="P:DNA-templated transcription"/>
    <property type="evidence" value="ECO:0007669"/>
    <property type="project" value="InterPro"/>
</dbReference>
<accession>A0A4Z1PRD4</accession>